<dbReference type="InterPro" id="IPR036162">
    <property type="entry name" value="Resolvase-like_N_sf"/>
</dbReference>
<evidence type="ECO:0000256" key="5">
    <source>
        <dbReference type="PROSITE-ProRule" id="PRU10137"/>
    </source>
</evidence>
<dbReference type="GO" id="GO:0003677">
    <property type="term" value="F:DNA binding"/>
    <property type="evidence" value="ECO:0007669"/>
    <property type="project" value="UniProtKB-KW"/>
</dbReference>
<accession>A0AA37HEH8</accession>
<protein>
    <recommendedName>
        <fullName evidence="6">Resolvase/invertase-type recombinase catalytic domain-containing protein</fullName>
    </recommendedName>
</protein>
<comment type="caution">
    <text evidence="7">The sequence shown here is derived from an EMBL/GenBank/DDBJ whole genome shotgun (WGS) entry which is preliminary data.</text>
</comment>
<feature type="active site" description="O-(5'-phospho-DNA)-serine intermediate" evidence="4 5">
    <location>
        <position position="50"/>
    </location>
</feature>
<evidence type="ECO:0000256" key="4">
    <source>
        <dbReference type="PIRSR" id="PIRSR606118-50"/>
    </source>
</evidence>
<evidence type="ECO:0000256" key="1">
    <source>
        <dbReference type="ARBA" id="ARBA00022908"/>
    </source>
</evidence>
<dbReference type="PANTHER" id="PTHR30461">
    <property type="entry name" value="DNA-INVERTASE FROM LAMBDOID PROPHAGE"/>
    <property type="match status" value="1"/>
</dbReference>
<evidence type="ECO:0000313" key="7">
    <source>
        <dbReference type="EMBL" id="GJD64428.1"/>
    </source>
</evidence>
<dbReference type="SUPFAM" id="SSF53041">
    <property type="entry name" value="Resolvase-like"/>
    <property type="match status" value="1"/>
</dbReference>
<reference evidence="7" key="1">
    <citation type="journal article" date="2016" name="Front. Microbiol.">
        <title>Genome Sequence of the Piezophilic, Mesophilic Sulfate-Reducing Bacterium Desulfovibrio indicus J2T.</title>
        <authorList>
            <person name="Cao J."/>
            <person name="Maignien L."/>
            <person name="Shao Z."/>
            <person name="Alain K."/>
            <person name="Jebbar M."/>
        </authorList>
    </citation>
    <scope>NUCLEOTIDE SEQUENCE</scope>
    <source>
        <strain evidence="7">JCM 32048</strain>
    </source>
</reference>
<keyword evidence="3" id="KW-0233">DNA recombination</keyword>
<dbReference type="PROSITE" id="PS00397">
    <property type="entry name" value="RECOMBINASES_1"/>
    <property type="match status" value="1"/>
</dbReference>
<dbReference type="GO" id="GO:0015074">
    <property type="term" value="P:DNA integration"/>
    <property type="evidence" value="ECO:0007669"/>
    <property type="project" value="UniProtKB-KW"/>
</dbReference>
<dbReference type="Gene3D" id="3.40.50.1390">
    <property type="entry name" value="Resolvase, N-terminal catalytic domain"/>
    <property type="match status" value="1"/>
</dbReference>
<proteinExistence type="predicted"/>
<evidence type="ECO:0000256" key="3">
    <source>
        <dbReference type="ARBA" id="ARBA00023172"/>
    </source>
</evidence>
<keyword evidence="8" id="KW-1185">Reference proteome</keyword>
<evidence type="ECO:0000256" key="2">
    <source>
        <dbReference type="ARBA" id="ARBA00023125"/>
    </source>
</evidence>
<dbReference type="Pfam" id="PF00239">
    <property type="entry name" value="Resolvase"/>
    <property type="match status" value="1"/>
</dbReference>
<dbReference type="PANTHER" id="PTHR30461:SF2">
    <property type="entry name" value="SERINE RECOMBINASE PINE-RELATED"/>
    <property type="match status" value="1"/>
</dbReference>
<keyword evidence="1" id="KW-0229">DNA integration</keyword>
<dbReference type="PROSITE" id="PS51736">
    <property type="entry name" value="RECOMBINASES_3"/>
    <property type="match status" value="1"/>
</dbReference>
<dbReference type="InterPro" id="IPR006119">
    <property type="entry name" value="Resolv_N"/>
</dbReference>
<evidence type="ECO:0000259" key="6">
    <source>
        <dbReference type="PROSITE" id="PS51736"/>
    </source>
</evidence>
<gene>
    <name evidence="7" type="ORF">MPEAHAMD_4610</name>
</gene>
<dbReference type="Proteomes" id="UP001055286">
    <property type="component" value="Unassembled WGS sequence"/>
</dbReference>
<dbReference type="EMBL" id="BPQJ01000025">
    <property type="protein sequence ID" value="GJD64428.1"/>
    <property type="molecule type" value="Genomic_DNA"/>
</dbReference>
<sequence>MWLCATILISDRTQSGQRFDGVGRLRARTKAAAAAQAGTSIRAVAYARVSTEEQATSGYGLKGQDKAIRAFALSQGYELVAVIADPGVSGATPPSERPGFGEVLALAEARAFAVLLVYRFDRLAREIRYAVTIVSELADPLDRADVIACLRSPSASGATR</sequence>
<feature type="domain" description="Resolvase/invertase-type recombinase catalytic" evidence="6">
    <location>
        <begin position="42"/>
        <end position="160"/>
    </location>
</feature>
<dbReference type="AlphaFoldDB" id="A0AA37HEH8"/>
<reference evidence="7" key="2">
    <citation type="submission" date="2021-08" db="EMBL/GenBank/DDBJ databases">
        <authorList>
            <person name="Tani A."/>
            <person name="Ola A."/>
            <person name="Ogura Y."/>
            <person name="Katsura K."/>
            <person name="Hayashi T."/>
        </authorList>
    </citation>
    <scope>NUCLEOTIDE SEQUENCE</scope>
    <source>
        <strain evidence="7">JCM 32048</strain>
    </source>
</reference>
<dbReference type="SMART" id="SM00857">
    <property type="entry name" value="Resolvase"/>
    <property type="match status" value="1"/>
</dbReference>
<dbReference type="InterPro" id="IPR006118">
    <property type="entry name" value="Recombinase_CS"/>
</dbReference>
<name>A0AA37HEH8_9HYPH</name>
<evidence type="ECO:0000313" key="8">
    <source>
        <dbReference type="Proteomes" id="UP001055286"/>
    </source>
</evidence>
<organism evidence="7 8">
    <name type="scientific">Methylobacterium frigidaeris</name>
    <dbReference type="NCBI Taxonomy" id="2038277"/>
    <lineage>
        <taxon>Bacteria</taxon>
        <taxon>Pseudomonadati</taxon>
        <taxon>Pseudomonadota</taxon>
        <taxon>Alphaproteobacteria</taxon>
        <taxon>Hyphomicrobiales</taxon>
        <taxon>Methylobacteriaceae</taxon>
        <taxon>Methylobacterium</taxon>
    </lineage>
</organism>
<keyword evidence="2" id="KW-0238">DNA-binding</keyword>
<dbReference type="GO" id="GO:0000150">
    <property type="term" value="F:DNA strand exchange activity"/>
    <property type="evidence" value="ECO:0007669"/>
    <property type="project" value="InterPro"/>
</dbReference>
<dbReference type="CDD" id="cd00338">
    <property type="entry name" value="Ser_Recombinase"/>
    <property type="match status" value="1"/>
</dbReference>
<dbReference type="InterPro" id="IPR050639">
    <property type="entry name" value="SSR_resolvase"/>
</dbReference>